<keyword evidence="6 8" id="KW-0315">Glutamine amidotransferase</keyword>
<dbReference type="InterPro" id="IPR014729">
    <property type="entry name" value="Rossmann-like_a/b/a_fold"/>
</dbReference>
<keyword evidence="8" id="KW-0028">Amino-acid biosynthesis</keyword>
<comment type="pathway">
    <text evidence="1">Amino-acid biosynthesis; L-asparagine biosynthesis; L-asparagine from L-aspartate (L-Gln route): step 1/1.</text>
</comment>
<dbReference type="InterPro" id="IPR006426">
    <property type="entry name" value="Asn_synth_AEB"/>
</dbReference>
<evidence type="ECO:0000256" key="8">
    <source>
        <dbReference type="PIRSR" id="PIRSR001589-1"/>
    </source>
</evidence>
<dbReference type="Gene3D" id="3.40.50.620">
    <property type="entry name" value="HUPs"/>
    <property type="match status" value="2"/>
</dbReference>
<dbReference type="SUPFAM" id="SSF56235">
    <property type="entry name" value="N-terminal nucleophile aminohydrolases (Ntn hydrolases)"/>
    <property type="match status" value="1"/>
</dbReference>
<dbReference type="InterPro" id="IPR029055">
    <property type="entry name" value="Ntn_hydrolases_N"/>
</dbReference>
<dbReference type="InterPro" id="IPR051786">
    <property type="entry name" value="ASN_synthetase/amidase"/>
</dbReference>
<name>A0A974WIC6_9BACT</name>
<comment type="similarity">
    <text evidence="2">Belongs to the asparagine synthetase family.</text>
</comment>
<keyword evidence="12" id="KW-0436">Ligase</keyword>
<dbReference type="PROSITE" id="PS51278">
    <property type="entry name" value="GATASE_TYPE_2"/>
    <property type="match status" value="1"/>
</dbReference>
<dbReference type="PIRSF" id="PIRSF001589">
    <property type="entry name" value="Asn_synthetase_glu-h"/>
    <property type="match status" value="1"/>
</dbReference>
<dbReference type="Gene3D" id="3.60.20.10">
    <property type="entry name" value="Glutamine Phosphoribosylpyrophosphate, subunit 1, domain 1"/>
    <property type="match status" value="1"/>
</dbReference>
<dbReference type="EMBL" id="CP070608">
    <property type="protein sequence ID" value="QSE98449.1"/>
    <property type="molecule type" value="Genomic_DNA"/>
</dbReference>
<evidence type="ECO:0000256" key="10">
    <source>
        <dbReference type="PIRSR" id="PIRSR001589-3"/>
    </source>
</evidence>
<dbReference type="RefSeq" id="WP_205722963.1">
    <property type="nucleotide sequence ID" value="NZ_CP070608.1"/>
</dbReference>
<dbReference type="InterPro" id="IPR017932">
    <property type="entry name" value="GATase_2_dom"/>
</dbReference>
<evidence type="ECO:0000256" key="9">
    <source>
        <dbReference type="PIRSR" id="PIRSR001589-2"/>
    </source>
</evidence>
<dbReference type="KEGG" id="fuv:JR347_05060"/>
<comment type="catalytic activity">
    <reaction evidence="7">
        <text>L-aspartate + L-glutamine + ATP + H2O = L-asparagine + L-glutamate + AMP + diphosphate + H(+)</text>
        <dbReference type="Rhea" id="RHEA:12228"/>
        <dbReference type="ChEBI" id="CHEBI:15377"/>
        <dbReference type="ChEBI" id="CHEBI:15378"/>
        <dbReference type="ChEBI" id="CHEBI:29985"/>
        <dbReference type="ChEBI" id="CHEBI:29991"/>
        <dbReference type="ChEBI" id="CHEBI:30616"/>
        <dbReference type="ChEBI" id="CHEBI:33019"/>
        <dbReference type="ChEBI" id="CHEBI:58048"/>
        <dbReference type="ChEBI" id="CHEBI:58359"/>
        <dbReference type="ChEBI" id="CHEBI:456215"/>
        <dbReference type="EC" id="6.3.5.4"/>
    </reaction>
</comment>
<dbReference type="CDD" id="cd00712">
    <property type="entry name" value="AsnB"/>
    <property type="match status" value="1"/>
</dbReference>
<proteinExistence type="inferred from homology"/>
<dbReference type="AlphaFoldDB" id="A0A974WIC6"/>
<feature type="site" description="Important for beta-aspartyl-AMP intermediate formation" evidence="10">
    <location>
        <position position="365"/>
    </location>
</feature>
<gene>
    <name evidence="12" type="primary">asnB</name>
    <name evidence="12" type="ORF">JR347_05060</name>
</gene>
<keyword evidence="5 9" id="KW-0067">ATP-binding</keyword>
<dbReference type="InterPro" id="IPR033738">
    <property type="entry name" value="AsnB_N"/>
</dbReference>
<dbReference type="NCBIfam" id="TIGR01536">
    <property type="entry name" value="asn_synth_AEB"/>
    <property type="match status" value="1"/>
</dbReference>
<feature type="binding site" evidence="9">
    <location>
        <position position="97"/>
    </location>
    <ligand>
        <name>L-glutamine</name>
        <dbReference type="ChEBI" id="CHEBI:58359"/>
    </ligand>
</feature>
<evidence type="ECO:0000256" key="1">
    <source>
        <dbReference type="ARBA" id="ARBA00005187"/>
    </source>
</evidence>
<keyword evidence="8" id="KW-0061">Asparagine biosynthesis</keyword>
<feature type="domain" description="Glutamine amidotransferase type-2" evidence="11">
    <location>
        <begin position="2"/>
        <end position="213"/>
    </location>
</feature>
<reference evidence="12" key="1">
    <citation type="submission" date="2021-02" db="EMBL/GenBank/DDBJ databases">
        <title>Fulvivirga sp. S481 isolated from sea water.</title>
        <authorList>
            <person name="Bae S.S."/>
            <person name="Baek K."/>
        </authorList>
    </citation>
    <scope>NUCLEOTIDE SEQUENCE</scope>
    <source>
        <strain evidence="12">S481</strain>
    </source>
</reference>
<evidence type="ECO:0000256" key="7">
    <source>
        <dbReference type="ARBA" id="ARBA00048741"/>
    </source>
</evidence>
<dbReference type="GO" id="GO:0005829">
    <property type="term" value="C:cytosol"/>
    <property type="evidence" value="ECO:0007669"/>
    <property type="project" value="TreeGrafter"/>
</dbReference>
<organism evidence="12 13">
    <name type="scientific">Fulvivirga lutea</name>
    <dbReference type="NCBI Taxonomy" id="2810512"/>
    <lineage>
        <taxon>Bacteria</taxon>
        <taxon>Pseudomonadati</taxon>
        <taxon>Bacteroidota</taxon>
        <taxon>Cytophagia</taxon>
        <taxon>Cytophagales</taxon>
        <taxon>Fulvivirgaceae</taxon>
        <taxon>Fulvivirga</taxon>
    </lineage>
</organism>
<feature type="binding site" evidence="9">
    <location>
        <position position="290"/>
    </location>
    <ligand>
        <name>ATP</name>
        <dbReference type="ChEBI" id="CHEBI:30616"/>
    </ligand>
</feature>
<dbReference type="InterPro" id="IPR001962">
    <property type="entry name" value="Asn_synthase"/>
</dbReference>
<evidence type="ECO:0000256" key="5">
    <source>
        <dbReference type="ARBA" id="ARBA00022840"/>
    </source>
</evidence>
<dbReference type="PANTHER" id="PTHR43284:SF1">
    <property type="entry name" value="ASPARAGINE SYNTHETASE"/>
    <property type="match status" value="1"/>
</dbReference>
<evidence type="ECO:0000259" key="11">
    <source>
        <dbReference type="PROSITE" id="PS51278"/>
    </source>
</evidence>
<dbReference type="GO" id="GO:0006529">
    <property type="term" value="P:asparagine biosynthetic process"/>
    <property type="evidence" value="ECO:0007669"/>
    <property type="project" value="UniProtKB-KW"/>
</dbReference>
<feature type="active site" description="For GATase activity" evidence="8">
    <location>
        <position position="2"/>
    </location>
</feature>
<keyword evidence="4 9" id="KW-0547">Nucleotide-binding</keyword>
<evidence type="ECO:0000256" key="4">
    <source>
        <dbReference type="ARBA" id="ARBA00022741"/>
    </source>
</evidence>
<protein>
    <recommendedName>
        <fullName evidence="3">asparagine synthase (glutamine-hydrolyzing)</fullName>
        <ecNumber evidence="3">6.3.5.4</ecNumber>
    </recommendedName>
</protein>
<evidence type="ECO:0000256" key="6">
    <source>
        <dbReference type="ARBA" id="ARBA00022962"/>
    </source>
</evidence>
<evidence type="ECO:0000256" key="2">
    <source>
        <dbReference type="ARBA" id="ARBA00005752"/>
    </source>
</evidence>
<sequence>MCGIAGIYGNFKNQEITIRNITNKLKHRGPDSEGYYVNTTSGIALGHRRLSILDLSENGNQPFYSHCKRYVMVYNGEVFNYKEIASNLNINLKTNCDSEAIIEAFVLVGKQFVHQLNGMFAIVIYDTLKNSIYLFRDRLGIKPLFYLYNPSNNQFAFSSEIKSLKPLLSESQPDINQHSLAEFLHLGYISQSSTIYSDILKFPSGSYGVYHDNHLEIDSYWEPETHISTEVIKDEIEAKDRLSELLTDAVRMRMIADVPLGTFLSGGIDSSIVTAFAQRLSDLPIKTFSIGFKDNKYNESVFAKSVAKHLGTEHYEFILTEQDALDQITNLLDIYDEPFADSSAIPTLLVSRMARKEVTVALSGDGGDEQFMGYGMYDWSNRLSNPIINTFRKPLAYGLKTVGNNRLMRGAEVLNYYSKKNIESHIFSQEQYLFSERELNLILVNPPDELAIFKNFGKIPRKLTASEKQSFFDLKYYLKDDLLVKVDRASMFHSLEVRVPLLDHNLVEFTLNLDEKLKIKKGIKKYLLKQVLYDYVPESYFNRPKWGFSIPLERWLSTSLKYLLDEYLSKEVVEDCGIVNWEIVRDIKTQFFSGRVFLYNRLWALILIHKWIKAQ</sequence>
<dbReference type="EC" id="6.3.5.4" evidence="3"/>
<dbReference type="Pfam" id="PF00733">
    <property type="entry name" value="Asn_synthase"/>
    <property type="match status" value="1"/>
</dbReference>
<dbReference type="PANTHER" id="PTHR43284">
    <property type="entry name" value="ASPARAGINE SYNTHETASE (GLUTAMINE-HYDROLYZING)"/>
    <property type="match status" value="1"/>
</dbReference>
<dbReference type="GO" id="GO:0005524">
    <property type="term" value="F:ATP binding"/>
    <property type="evidence" value="ECO:0007669"/>
    <property type="project" value="UniProtKB-KW"/>
</dbReference>
<keyword evidence="13" id="KW-1185">Reference proteome</keyword>
<accession>A0A974WIC6</accession>
<dbReference type="Proteomes" id="UP000662783">
    <property type="component" value="Chromosome"/>
</dbReference>
<evidence type="ECO:0000256" key="3">
    <source>
        <dbReference type="ARBA" id="ARBA00012737"/>
    </source>
</evidence>
<feature type="binding site" evidence="9">
    <location>
        <begin position="363"/>
        <end position="364"/>
    </location>
    <ligand>
        <name>ATP</name>
        <dbReference type="ChEBI" id="CHEBI:30616"/>
    </ligand>
</feature>
<dbReference type="Pfam" id="PF13537">
    <property type="entry name" value="GATase_7"/>
    <property type="match status" value="1"/>
</dbReference>
<dbReference type="CDD" id="cd01991">
    <property type="entry name" value="Asn_synthase_B_C"/>
    <property type="match status" value="1"/>
</dbReference>
<evidence type="ECO:0000313" key="13">
    <source>
        <dbReference type="Proteomes" id="UP000662783"/>
    </source>
</evidence>
<dbReference type="SUPFAM" id="SSF52402">
    <property type="entry name" value="Adenine nucleotide alpha hydrolases-like"/>
    <property type="match status" value="1"/>
</dbReference>
<evidence type="ECO:0000313" key="12">
    <source>
        <dbReference type="EMBL" id="QSE98449.1"/>
    </source>
</evidence>
<dbReference type="GO" id="GO:0004066">
    <property type="term" value="F:asparagine synthase (glutamine-hydrolyzing) activity"/>
    <property type="evidence" value="ECO:0007669"/>
    <property type="project" value="UniProtKB-EC"/>
</dbReference>